<dbReference type="Gene3D" id="3.30.930.10">
    <property type="entry name" value="Bira Bifunctional Protein, Domain 2"/>
    <property type="match status" value="1"/>
</dbReference>
<evidence type="ECO:0000313" key="2">
    <source>
        <dbReference type="EMBL" id="GHP05189.1"/>
    </source>
</evidence>
<proteinExistence type="predicted"/>
<comment type="caution">
    <text evidence="2">The sequence shown here is derived from an EMBL/GenBank/DDBJ whole genome shotgun (WGS) entry which is preliminary data.</text>
</comment>
<dbReference type="PANTHER" id="PTHR12835">
    <property type="entry name" value="BIOTIN PROTEIN LIGASE"/>
    <property type="match status" value="1"/>
</dbReference>
<dbReference type="OrthoDB" id="10250105at2759"/>
<dbReference type="GO" id="GO:0004077">
    <property type="term" value="F:biotin--[biotin carboxyl-carrier protein] ligase activity"/>
    <property type="evidence" value="ECO:0007669"/>
    <property type="project" value="TreeGrafter"/>
</dbReference>
<dbReference type="PANTHER" id="PTHR12835:SF5">
    <property type="entry name" value="BIOTIN--PROTEIN LIGASE"/>
    <property type="match status" value="1"/>
</dbReference>
<dbReference type="EMBL" id="BNJQ01000009">
    <property type="protein sequence ID" value="GHP05189.1"/>
    <property type="molecule type" value="Genomic_DNA"/>
</dbReference>
<dbReference type="AlphaFoldDB" id="A0A830HIS8"/>
<evidence type="ECO:0000313" key="3">
    <source>
        <dbReference type="Proteomes" id="UP000660262"/>
    </source>
</evidence>
<protein>
    <recommendedName>
        <fullName evidence="1">BPL/LPL catalytic domain-containing protein</fullName>
    </recommendedName>
</protein>
<evidence type="ECO:0000259" key="1">
    <source>
        <dbReference type="Pfam" id="PF03099"/>
    </source>
</evidence>
<feature type="domain" description="BPL/LPL catalytic" evidence="1">
    <location>
        <begin position="15"/>
        <end position="112"/>
    </location>
</feature>
<organism evidence="2 3">
    <name type="scientific">Pycnococcus provasolii</name>
    <dbReference type="NCBI Taxonomy" id="41880"/>
    <lineage>
        <taxon>Eukaryota</taxon>
        <taxon>Viridiplantae</taxon>
        <taxon>Chlorophyta</taxon>
        <taxon>Pseudoscourfieldiophyceae</taxon>
        <taxon>Pseudoscourfieldiales</taxon>
        <taxon>Pycnococcaceae</taxon>
        <taxon>Pycnococcus</taxon>
    </lineage>
</organism>
<sequence>MLTTSSLGRAIATTPVTSSTQDFISAVTQADNNTLKVPLGFVALADLQTKGRGRGNNVWKHDNSANTQLAFTALWQFAGNASALASLQHVVCVAAAQASQALRIKWPNDLYTHAPPTKDTSSLDGTVAARIVTSDGVCQGKAGGVLCTASVASGKRASPPGCAHISVGDAAAVFDVAIGVGINVMPHPPFASLSDAADAGIIKHVSREEVLARLCNELEPLLMRHVVSGFDAEMRSTYTQRWVHDNHVLRVASSLSSSTQPEEVRLENVTESGFLVGRMVRDGSRVELHPDQCSVDLMEGLVVAKRL</sequence>
<gene>
    <name evidence="2" type="ORF">PPROV_000394100</name>
</gene>
<dbReference type="InterPro" id="IPR045864">
    <property type="entry name" value="aa-tRNA-synth_II/BPL/LPL"/>
</dbReference>
<keyword evidence="3" id="KW-1185">Reference proteome</keyword>
<dbReference type="SUPFAM" id="SSF55681">
    <property type="entry name" value="Class II aaRS and biotin synthetases"/>
    <property type="match status" value="1"/>
</dbReference>
<dbReference type="Pfam" id="PF03099">
    <property type="entry name" value="BPL_LplA_LipB"/>
    <property type="match status" value="1"/>
</dbReference>
<accession>A0A830HIS8</accession>
<reference evidence="2" key="1">
    <citation type="submission" date="2020-10" db="EMBL/GenBank/DDBJ databases">
        <title>Unveiling of a novel bifunctional photoreceptor, Dualchrome1, isolated from a cosmopolitan green alga.</title>
        <authorList>
            <person name="Suzuki S."/>
            <person name="Kawachi M."/>
        </authorList>
    </citation>
    <scope>NUCLEOTIDE SEQUENCE</scope>
    <source>
        <strain evidence="2">NIES 2893</strain>
    </source>
</reference>
<name>A0A830HIS8_9CHLO</name>
<dbReference type="GO" id="GO:0005737">
    <property type="term" value="C:cytoplasm"/>
    <property type="evidence" value="ECO:0007669"/>
    <property type="project" value="TreeGrafter"/>
</dbReference>
<dbReference type="Proteomes" id="UP000660262">
    <property type="component" value="Unassembled WGS sequence"/>
</dbReference>
<dbReference type="InterPro" id="IPR004143">
    <property type="entry name" value="BPL_LPL_catalytic"/>
</dbReference>